<keyword evidence="9" id="KW-1185">Reference proteome</keyword>
<evidence type="ECO:0000259" key="7">
    <source>
        <dbReference type="Pfam" id="PF00082"/>
    </source>
</evidence>
<protein>
    <submittedName>
        <fullName evidence="8">S8 family peptidase</fullName>
    </submittedName>
</protein>
<feature type="chain" id="PRO_5047305825" evidence="6">
    <location>
        <begin position="27"/>
        <end position="308"/>
    </location>
</feature>
<proteinExistence type="inferred from homology"/>
<evidence type="ECO:0000256" key="5">
    <source>
        <dbReference type="PROSITE-ProRule" id="PRU01240"/>
    </source>
</evidence>
<evidence type="ECO:0000256" key="3">
    <source>
        <dbReference type="ARBA" id="ARBA00022801"/>
    </source>
</evidence>
<dbReference type="InterPro" id="IPR000209">
    <property type="entry name" value="Peptidase_S8/S53_dom"/>
</dbReference>
<dbReference type="Proteomes" id="UP001597419">
    <property type="component" value="Unassembled WGS sequence"/>
</dbReference>
<dbReference type="PANTHER" id="PTHR43806:SF11">
    <property type="entry name" value="CEREVISIN-RELATED"/>
    <property type="match status" value="1"/>
</dbReference>
<dbReference type="RefSeq" id="WP_345389063.1">
    <property type="nucleotide sequence ID" value="NZ_BAABHG010000003.1"/>
</dbReference>
<feature type="signal peptide" evidence="6">
    <location>
        <begin position="1"/>
        <end position="26"/>
    </location>
</feature>
<evidence type="ECO:0000313" key="8">
    <source>
        <dbReference type="EMBL" id="MFD2457599.1"/>
    </source>
</evidence>
<dbReference type="PROSITE" id="PS00136">
    <property type="entry name" value="SUBTILASE_ASP"/>
    <property type="match status" value="1"/>
</dbReference>
<accession>A0ABW5GB52</accession>
<dbReference type="CDD" id="cd04077">
    <property type="entry name" value="Peptidases_S8_PCSK9_ProteinaseK_like"/>
    <property type="match status" value="1"/>
</dbReference>
<comment type="similarity">
    <text evidence="1 5">Belongs to the peptidase S8 family.</text>
</comment>
<dbReference type="InterPro" id="IPR034193">
    <property type="entry name" value="PCSK9_ProteinaseK-like"/>
</dbReference>
<dbReference type="Gene3D" id="3.40.50.200">
    <property type="entry name" value="Peptidase S8/S53 domain"/>
    <property type="match status" value="1"/>
</dbReference>
<sequence length="308" mass="30669">MTLRRGLSVAMVALVLTAAGQVPAIAAGGGQPNPPSWGLDRIDQRSGLDRNYRYATEAENVTVYVIDSGVDAKHPDFGGRVEQGRDFLGDGTGTDTTDGNGHGTRLAGVAAGTTFGVAKKARIVPVRVIDKNGGGETGKIIAGIDWVRQNARQPAVAVLGLGGAPNDQLDDAVRALAGVVPVAVPAGGSGSDASAYSPARVTEALTVAGSDVRDGASPRSNFGSTVDLYAPGVDIPGPIAGGQGAGPITGTSMSAAFVAGAAALYRARHPQATAAQVADGLVAAATKNALGGVPSGTPNLLLFTDPAS</sequence>
<keyword evidence="6" id="KW-0732">Signal</keyword>
<evidence type="ECO:0000313" key="9">
    <source>
        <dbReference type="Proteomes" id="UP001597419"/>
    </source>
</evidence>
<keyword evidence="4 5" id="KW-0720">Serine protease</keyword>
<dbReference type="InterPro" id="IPR036852">
    <property type="entry name" value="Peptidase_S8/S53_dom_sf"/>
</dbReference>
<dbReference type="PRINTS" id="PR00723">
    <property type="entry name" value="SUBTILISIN"/>
</dbReference>
<organism evidence="8 9">
    <name type="scientific">Amycolatopsis samaneae</name>
    <dbReference type="NCBI Taxonomy" id="664691"/>
    <lineage>
        <taxon>Bacteria</taxon>
        <taxon>Bacillati</taxon>
        <taxon>Actinomycetota</taxon>
        <taxon>Actinomycetes</taxon>
        <taxon>Pseudonocardiales</taxon>
        <taxon>Pseudonocardiaceae</taxon>
        <taxon>Amycolatopsis</taxon>
    </lineage>
</organism>
<comment type="caution">
    <text evidence="8">The sequence shown here is derived from an EMBL/GenBank/DDBJ whole genome shotgun (WGS) entry which is preliminary data.</text>
</comment>
<feature type="domain" description="Peptidase S8/S53" evidence="7">
    <location>
        <begin position="59"/>
        <end position="293"/>
    </location>
</feature>
<dbReference type="InterPro" id="IPR050131">
    <property type="entry name" value="Peptidase_S8_subtilisin-like"/>
</dbReference>
<dbReference type="SUPFAM" id="SSF52743">
    <property type="entry name" value="Subtilisin-like"/>
    <property type="match status" value="1"/>
</dbReference>
<reference evidence="9" key="1">
    <citation type="journal article" date="2019" name="Int. J. Syst. Evol. Microbiol.">
        <title>The Global Catalogue of Microorganisms (GCM) 10K type strain sequencing project: providing services to taxonomists for standard genome sequencing and annotation.</title>
        <authorList>
            <consortium name="The Broad Institute Genomics Platform"/>
            <consortium name="The Broad Institute Genome Sequencing Center for Infectious Disease"/>
            <person name="Wu L."/>
            <person name="Ma J."/>
        </authorList>
    </citation>
    <scope>NUCLEOTIDE SEQUENCE [LARGE SCALE GENOMIC DNA]</scope>
    <source>
        <strain evidence="9">CGMCC 4.7643</strain>
    </source>
</reference>
<dbReference type="PANTHER" id="PTHR43806">
    <property type="entry name" value="PEPTIDASE S8"/>
    <property type="match status" value="1"/>
</dbReference>
<evidence type="ECO:0000256" key="6">
    <source>
        <dbReference type="SAM" id="SignalP"/>
    </source>
</evidence>
<evidence type="ECO:0000256" key="1">
    <source>
        <dbReference type="ARBA" id="ARBA00011073"/>
    </source>
</evidence>
<name>A0ABW5GB52_9PSEU</name>
<evidence type="ECO:0000256" key="2">
    <source>
        <dbReference type="ARBA" id="ARBA00022670"/>
    </source>
</evidence>
<feature type="active site" description="Charge relay system" evidence="5">
    <location>
        <position position="102"/>
    </location>
</feature>
<gene>
    <name evidence="8" type="ORF">ACFSYJ_03265</name>
</gene>
<evidence type="ECO:0000256" key="4">
    <source>
        <dbReference type="ARBA" id="ARBA00022825"/>
    </source>
</evidence>
<feature type="active site" description="Charge relay system" evidence="5">
    <location>
        <position position="67"/>
    </location>
</feature>
<dbReference type="PROSITE" id="PS51892">
    <property type="entry name" value="SUBTILASE"/>
    <property type="match status" value="1"/>
</dbReference>
<dbReference type="Pfam" id="PF00082">
    <property type="entry name" value="Peptidase_S8"/>
    <property type="match status" value="1"/>
</dbReference>
<dbReference type="InterPro" id="IPR023827">
    <property type="entry name" value="Peptidase_S8_Asp-AS"/>
</dbReference>
<feature type="active site" description="Charge relay system" evidence="5">
    <location>
        <position position="252"/>
    </location>
</feature>
<keyword evidence="2 5" id="KW-0645">Protease</keyword>
<dbReference type="EMBL" id="JBHUKU010000002">
    <property type="protein sequence ID" value="MFD2457599.1"/>
    <property type="molecule type" value="Genomic_DNA"/>
</dbReference>
<dbReference type="InterPro" id="IPR015500">
    <property type="entry name" value="Peptidase_S8_subtilisin-rel"/>
</dbReference>
<keyword evidence="3 5" id="KW-0378">Hydrolase</keyword>